<evidence type="ECO:0000313" key="2">
    <source>
        <dbReference type="EMBL" id="OAG28205.1"/>
    </source>
</evidence>
<dbReference type="AlphaFoldDB" id="A0A177E8H2"/>
<dbReference type="InterPro" id="IPR004843">
    <property type="entry name" value="Calcineurin-like_PHP"/>
</dbReference>
<dbReference type="GO" id="GO:0016787">
    <property type="term" value="F:hydrolase activity"/>
    <property type="evidence" value="ECO:0007669"/>
    <property type="project" value="InterPro"/>
</dbReference>
<gene>
    <name evidence="2" type="ORF">TH606_02850</name>
</gene>
<dbReference type="Proteomes" id="UP000076964">
    <property type="component" value="Unassembled WGS sequence"/>
</dbReference>
<accession>A0A177E8H2</accession>
<feature type="domain" description="Calcineurin-like phosphoesterase" evidence="1">
    <location>
        <begin position="1"/>
        <end position="192"/>
    </location>
</feature>
<keyword evidence="3" id="KW-1185">Reference proteome</keyword>
<dbReference type="InterPro" id="IPR029052">
    <property type="entry name" value="Metallo-depent_PP-like"/>
</dbReference>
<proteinExistence type="predicted"/>
<protein>
    <recommendedName>
        <fullName evidence="1">Calcineurin-like phosphoesterase domain-containing protein</fullName>
    </recommendedName>
</protein>
<dbReference type="InterPro" id="IPR050535">
    <property type="entry name" value="DNA_Repair-Maintenance_Comp"/>
</dbReference>
<dbReference type="STRING" id="1795632.TH606_02850"/>
<dbReference type="Pfam" id="PF00149">
    <property type="entry name" value="Metallophos"/>
    <property type="match status" value="1"/>
</dbReference>
<evidence type="ECO:0000313" key="3">
    <source>
        <dbReference type="Proteomes" id="UP000076964"/>
    </source>
</evidence>
<dbReference type="EMBL" id="LSFI01000009">
    <property type="protein sequence ID" value="OAG28205.1"/>
    <property type="molecule type" value="Genomic_DNA"/>
</dbReference>
<organism evidence="2 3">
    <name type="scientific">Thermodesulfatator autotrophicus</name>
    <dbReference type="NCBI Taxonomy" id="1795632"/>
    <lineage>
        <taxon>Bacteria</taxon>
        <taxon>Pseudomonadati</taxon>
        <taxon>Thermodesulfobacteriota</taxon>
        <taxon>Thermodesulfobacteria</taxon>
        <taxon>Thermodesulfobacteriales</taxon>
        <taxon>Thermodesulfatatoraceae</taxon>
        <taxon>Thermodesulfatator</taxon>
    </lineage>
</organism>
<reference evidence="2 3" key="1">
    <citation type="submission" date="2016-02" db="EMBL/GenBank/DDBJ databases">
        <title>Draft genome sequence of Thermodesulfatator sp. S606.</title>
        <authorList>
            <person name="Lai Q."/>
            <person name="Cao J."/>
            <person name="Dupont S."/>
            <person name="Shao Z."/>
            <person name="Jebbar M."/>
            <person name="Alain K."/>
        </authorList>
    </citation>
    <scope>NUCLEOTIDE SEQUENCE [LARGE SCALE GENOMIC DNA]</scope>
    <source>
        <strain evidence="2 3">S606</strain>
    </source>
</reference>
<dbReference type="RefSeq" id="WP_068541187.1">
    <property type="nucleotide sequence ID" value="NZ_LSFI01000009.1"/>
</dbReference>
<dbReference type="Gene3D" id="3.60.21.10">
    <property type="match status" value="1"/>
</dbReference>
<name>A0A177E8H2_9BACT</name>
<sequence length="354" mass="40386">MKLYHLSDLHLGAVPSGRSAGEHINLVLTKLKEILSRAEDVPVVLFAGDTFDSNAVSSSVAREFFNLLSNFPAINFVLIPGGGHKNESEISGHDAYTADSIYRRPEISAFFRKENIHLLSPETPSKVISVSDKKLAIYAGFFDFPEEEIIPEADYHIALLHGAFGSNEQYEKPLKSNLLERYHYLALGHYHRFKKLAENAFYAGAFIPFEFLANTQAEGGFLEVDLSAKPPQILRHTFDDAPLYLRLQIHSEEDLERLKNLDFTKAFVRIDSYLEFYEDELSRLCSHFEEKITISEGARLNSPDDLVLQIINELLQSVPEEIQAEVREFLLYGLMVSRQPRELKEFLIKRFLES</sequence>
<dbReference type="SUPFAM" id="SSF56300">
    <property type="entry name" value="Metallo-dependent phosphatases"/>
    <property type="match status" value="1"/>
</dbReference>
<evidence type="ECO:0000259" key="1">
    <source>
        <dbReference type="Pfam" id="PF00149"/>
    </source>
</evidence>
<comment type="caution">
    <text evidence="2">The sequence shown here is derived from an EMBL/GenBank/DDBJ whole genome shotgun (WGS) entry which is preliminary data.</text>
</comment>
<dbReference type="PANTHER" id="PTHR30337">
    <property type="entry name" value="COMPONENT OF ATP-DEPENDENT DSDNA EXONUCLEASE"/>
    <property type="match status" value="1"/>
</dbReference>